<proteinExistence type="predicted"/>
<keyword evidence="3 6" id="KW-0812">Transmembrane</keyword>
<evidence type="ECO:0000256" key="2">
    <source>
        <dbReference type="ARBA" id="ARBA00022475"/>
    </source>
</evidence>
<evidence type="ECO:0000313" key="8">
    <source>
        <dbReference type="EMBL" id="OGN34345.1"/>
    </source>
</evidence>
<dbReference type="PANTHER" id="PTHR42709:SF6">
    <property type="entry name" value="UNDECAPRENYL PHOSPHATE TRANSPORTER A"/>
    <property type="match status" value="1"/>
</dbReference>
<dbReference type="Proteomes" id="UP000177745">
    <property type="component" value="Unassembled WGS sequence"/>
</dbReference>
<feature type="transmembrane region" description="Helical" evidence="6">
    <location>
        <begin position="57"/>
        <end position="79"/>
    </location>
</feature>
<organism evidence="8 9">
    <name type="scientific">Candidatus Yanofskybacteria bacterium RIFCSPLOWO2_12_FULL_43_11b</name>
    <dbReference type="NCBI Taxonomy" id="1802710"/>
    <lineage>
        <taxon>Bacteria</taxon>
        <taxon>Candidatus Yanofskyibacteriota</taxon>
    </lineage>
</organism>
<keyword evidence="4 6" id="KW-1133">Transmembrane helix</keyword>
<reference evidence="8 9" key="1">
    <citation type="journal article" date="2016" name="Nat. Commun.">
        <title>Thousands of microbial genomes shed light on interconnected biogeochemical processes in an aquifer system.</title>
        <authorList>
            <person name="Anantharaman K."/>
            <person name="Brown C.T."/>
            <person name="Hug L.A."/>
            <person name="Sharon I."/>
            <person name="Castelle C.J."/>
            <person name="Probst A.J."/>
            <person name="Thomas B.C."/>
            <person name="Singh A."/>
            <person name="Wilkins M.J."/>
            <person name="Karaoz U."/>
            <person name="Brodie E.L."/>
            <person name="Williams K.H."/>
            <person name="Hubbard S.S."/>
            <person name="Banfield J.F."/>
        </authorList>
    </citation>
    <scope>NUCLEOTIDE SEQUENCE [LARGE SCALE GENOMIC DNA]</scope>
</reference>
<dbReference type="PANTHER" id="PTHR42709">
    <property type="entry name" value="ALKALINE PHOSPHATASE LIKE PROTEIN"/>
    <property type="match status" value="1"/>
</dbReference>
<protein>
    <recommendedName>
        <fullName evidence="7">VTT domain-containing protein</fullName>
    </recommendedName>
</protein>
<evidence type="ECO:0000256" key="6">
    <source>
        <dbReference type="SAM" id="Phobius"/>
    </source>
</evidence>
<comment type="caution">
    <text evidence="8">The sequence shown here is derived from an EMBL/GenBank/DDBJ whole genome shotgun (WGS) entry which is preliminary data.</text>
</comment>
<gene>
    <name evidence="8" type="ORF">A3G51_00325</name>
</gene>
<dbReference type="Pfam" id="PF09335">
    <property type="entry name" value="VTT_dom"/>
    <property type="match status" value="1"/>
</dbReference>
<comment type="subcellular location">
    <subcellularLocation>
        <location evidence="1">Cell membrane</location>
        <topology evidence="1">Multi-pass membrane protein</topology>
    </subcellularLocation>
</comment>
<evidence type="ECO:0000313" key="9">
    <source>
        <dbReference type="Proteomes" id="UP000177745"/>
    </source>
</evidence>
<accession>A0A1F8H9S2</accession>
<evidence type="ECO:0000256" key="3">
    <source>
        <dbReference type="ARBA" id="ARBA00022692"/>
    </source>
</evidence>
<feature type="domain" description="VTT" evidence="7">
    <location>
        <begin position="37"/>
        <end position="163"/>
    </location>
</feature>
<dbReference type="InterPro" id="IPR051311">
    <property type="entry name" value="DedA_domain"/>
</dbReference>
<evidence type="ECO:0000256" key="4">
    <source>
        <dbReference type="ARBA" id="ARBA00022989"/>
    </source>
</evidence>
<dbReference type="GO" id="GO:0005886">
    <property type="term" value="C:plasma membrane"/>
    <property type="evidence" value="ECO:0007669"/>
    <property type="project" value="UniProtKB-SubCell"/>
</dbReference>
<sequence>MINIITQISEFALNIIGRTGYAGVFLLSALESAAIPIPSEVVVPFSGFLAVSGRFNIWLIILAATAANLAGSVILFWIGRSGGRWFLERYGKYVLIHKRDLEKGDRWFSRYGNKAIFWSRMLPVVRTFISLPAGVSGINFSKFCFLTFLGSLPWNAALAVIGYKAGENWNILHAYFRKADMFIAASVVLAVGWYVWKHLKNKNA</sequence>
<dbReference type="AlphaFoldDB" id="A0A1F8H9S2"/>
<feature type="transmembrane region" description="Helical" evidence="6">
    <location>
        <begin position="20"/>
        <end position="37"/>
    </location>
</feature>
<name>A0A1F8H9S2_9BACT</name>
<keyword evidence="2" id="KW-1003">Cell membrane</keyword>
<dbReference type="InterPro" id="IPR032816">
    <property type="entry name" value="VTT_dom"/>
</dbReference>
<feature type="transmembrane region" description="Helical" evidence="6">
    <location>
        <begin position="143"/>
        <end position="163"/>
    </location>
</feature>
<keyword evidence="5 6" id="KW-0472">Membrane</keyword>
<evidence type="ECO:0000259" key="7">
    <source>
        <dbReference type="Pfam" id="PF09335"/>
    </source>
</evidence>
<feature type="transmembrane region" description="Helical" evidence="6">
    <location>
        <begin position="175"/>
        <end position="196"/>
    </location>
</feature>
<dbReference type="EMBL" id="MGKY01000002">
    <property type="protein sequence ID" value="OGN34345.1"/>
    <property type="molecule type" value="Genomic_DNA"/>
</dbReference>
<evidence type="ECO:0000256" key="5">
    <source>
        <dbReference type="ARBA" id="ARBA00023136"/>
    </source>
</evidence>
<evidence type="ECO:0000256" key="1">
    <source>
        <dbReference type="ARBA" id="ARBA00004651"/>
    </source>
</evidence>